<gene>
    <name evidence="2" type="ORF">M9Y10_043642</name>
</gene>
<reference evidence="2 3" key="1">
    <citation type="submission" date="2024-04" db="EMBL/GenBank/DDBJ databases">
        <title>Tritrichomonas musculus Genome.</title>
        <authorList>
            <person name="Alves-Ferreira E."/>
            <person name="Grigg M."/>
            <person name="Lorenzi H."/>
            <person name="Galac M."/>
        </authorList>
    </citation>
    <scope>NUCLEOTIDE SEQUENCE [LARGE SCALE GENOMIC DNA]</scope>
    <source>
        <strain evidence="2 3">EAF2021</strain>
    </source>
</reference>
<feature type="region of interest" description="Disordered" evidence="1">
    <location>
        <begin position="462"/>
        <end position="528"/>
    </location>
</feature>
<dbReference type="Proteomes" id="UP001470230">
    <property type="component" value="Unassembled WGS sequence"/>
</dbReference>
<evidence type="ECO:0000313" key="3">
    <source>
        <dbReference type="Proteomes" id="UP001470230"/>
    </source>
</evidence>
<sequence length="750" mass="88849">MSSKESYHQEIAEQLPDFVLNKHRDLLRKAKTLDLLEYMSERNFSEDSLDQQLKKSDDLSEEQLKLIRGKNITNSIPFISKSLFKNEKKFVDILYNFLFFSPQNNTSAQMTFNFFSLKSNKEHFKYFVQCCFPSMFNYFSSFEYSYCAYNFIKNIINIEISNSQSENPYILTYDSLIVEYLLHNFQFRLSLQKSFHLRILKDPEMQNINIQNMNKQNKSNEIFKKVFSFLILAFKDSISYLDQNQLKILKLRITSDKIKNYQNDILKKSDNPPIQSLASDKLEKIKNVQLTISIFQQIFIKLLKTWRYSPQFCTNEIFNTFPDNPSQKKSNNDELNANCLIGFISKYVYDPNDENISRALGRLCNNRMSWPFTKRECIRNLLNGKDDFLVLSDYDVMLISWILMQSSDITPIDGTNMTRNYQRQQDYCSKESSLRFFYVRFNIKADFRINFINSIHVPISPKQSSEIQEKGKMKEQPKGKMKEQPKGKMKEQPKGKMKEQPKGKMKEQAKGKTKNQNKTIKQVEKEKKKEKNKIRNSITPFYCIDKEIEACKKIKTSVFLKYSDTIEYQDYPWDWTLIRPPDVGIYPDEEKPTRRANEAKSFWMSNLKSYLFSQEVIHLNCEKIDITANIDYSYATRFSNNIKYALFESLSFKNADQSDKKQAIYYKGFRYLSIIELSQEKYSFIDINREEQGVENNYICIYHLPKALNLLQKVKDSFKQKDEELPSLDEYFDEMQSKVLPKLQKPKSKI</sequence>
<feature type="compositionally biased region" description="Basic and acidic residues" evidence="1">
    <location>
        <begin position="467"/>
        <end position="510"/>
    </location>
</feature>
<organism evidence="2 3">
    <name type="scientific">Tritrichomonas musculus</name>
    <dbReference type="NCBI Taxonomy" id="1915356"/>
    <lineage>
        <taxon>Eukaryota</taxon>
        <taxon>Metamonada</taxon>
        <taxon>Parabasalia</taxon>
        <taxon>Tritrichomonadida</taxon>
        <taxon>Tritrichomonadidae</taxon>
        <taxon>Tritrichomonas</taxon>
    </lineage>
</organism>
<protein>
    <submittedName>
        <fullName evidence="2">Uncharacterized protein</fullName>
    </submittedName>
</protein>
<proteinExistence type="predicted"/>
<evidence type="ECO:0000313" key="2">
    <source>
        <dbReference type="EMBL" id="KAK8884528.1"/>
    </source>
</evidence>
<evidence type="ECO:0000256" key="1">
    <source>
        <dbReference type="SAM" id="MobiDB-lite"/>
    </source>
</evidence>
<comment type="caution">
    <text evidence="2">The sequence shown here is derived from an EMBL/GenBank/DDBJ whole genome shotgun (WGS) entry which is preliminary data.</text>
</comment>
<keyword evidence="3" id="KW-1185">Reference proteome</keyword>
<dbReference type="EMBL" id="JAPFFF010000008">
    <property type="protein sequence ID" value="KAK8884528.1"/>
    <property type="molecule type" value="Genomic_DNA"/>
</dbReference>
<accession>A0ABR2K0B6</accession>
<name>A0ABR2K0B6_9EUKA</name>